<dbReference type="Proteomes" id="UP000560000">
    <property type="component" value="Unassembled WGS sequence"/>
</dbReference>
<accession>A0A841KRP8</accession>
<reference evidence="1 2" key="1">
    <citation type="submission" date="2020-08" db="EMBL/GenBank/DDBJ databases">
        <title>Genomic Encyclopedia of Type Strains, Phase IV (KMG-IV): sequencing the most valuable type-strain genomes for metagenomic binning, comparative biology and taxonomic classification.</title>
        <authorList>
            <person name="Goeker M."/>
        </authorList>
    </citation>
    <scope>NUCLEOTIDE SEQUENCE [LARGE SCALE GENOMIC DNA]</scope>
    <source>
        <strain evidence="1 2">DSM 107085</strain>
    </source>
</reference>
<name>A0A841KRP8_9GAMM</name>
<evidence type="ECO:0008006" key="3">
    <source>
        <dbReference type="Google" id="ProtNLM"/>
    </source>
</evidence>
<dbReference type="RefSeq" id="WP_152569205.1">
    <property type="nucleotide sequence ID" value="NZ_JACHET010000001.1"/>
</dbReference>
<evidence type="ECO:0000313" key="1">
    <source>
        <dbReference type="EMBL" id="MBB6184624.1"/>
    </source>
</evidence>
<sequence length="181" mass="20163">MMFSKRECFFGLVAFFVIVLSSCATHQERRSSASSPIYPYVGMSRVELEQSLGKADGETETSSTVWLFYKKLRVTFGVPKNSGMVSDALYPTVNADGRVDESRIDLGYGLDQGISKDQLEHRLGRPSRAAPLAWTYCKFKYIGAHHTPTFLTLEFKYVHPNGAALSNIRMDGRCIAGAEHP</sequence>
<dbReference type="PROSITE" id="PS51257">
    <property type="entry name" value="PROKAR_LIPOPROTEIN"/>
    <property type="match status" value="1"/>
</dbReference>
<dbReference type="EMBL" id="JACHET010000001">
    <property type="protein sequence ID" value="MBB6184624.1"/>
    <property type="molecule type" value="Genomic_DNA"/>
</dbReference>
<dbReference type="AlphaFoldDB" id="A0A841KRP8"/>
<comment type="caution">
    <text evidence="1">The sequence shown here is derived from an EMBL/GenBank/DDBJ whole genome shotgun (WGS) entry which is preliminary data.</text>
</comment>
<evidence type="ECO:0000313" key="2">
    <source>
        <dbReference type="Proteomes" id="UP000560000"/>
    </source>
</evidence>
<gene>
    <name evidence="1" type="ORF">HNQ86_001969</name>
</gene>
<protein>
    <recommendedName>
        <fullName evidence="3">Lipoprotein</fullName>
    </recommendedName>
</protein>
<organism evidence="1 2">
    <name type="scientific">Oleiagrimonas soli</name>
    <dbReference type="NCBI Taxonomy" id="1543381"/>
    <lineage>
        <taxon>Bacteria</taxon>
        <taxon>Pseudomonadati</taxon>
        <taxon>Pseudomonadota</taxon>
        <taxon>Gammaproteobacteria</taxon>
        <taxon>Lysobacterales</taxon>
        <taxon>Rhodanobacteraceae</taxon>
        <taxon>Oleiagrimonas</taxon>
    </lineage>
</organism>
<proteinExistence type="predicted"/>